<organism evidence="2 3">
    <name type="scientific">Rhamnella rubrinervis</name>
    <dbReference type="NCBI Taxonomy" id="2594499"/>
    <lineage>
        <taxon>Eukaryota</taxon>
        <taxon>Viridiplantae</taxon>
        <taxon>Streptophyta</taxon>
        <taxon>Embryophyta</taxon>
        <taxon>Tracheophyta</taxon>
        <taxon>Spermatophyta</taxon>
        <taxon>Magnoliopsida</taxon>
        <taxon>eudicotyledons</taxon>
        <taxon>Gunneridae</taxon>
        <taxon>Pentapetalae</taxon>
        <taxon>rosids</taxon>
        <taxon>fabids</taxon>
        <taxon>Rosales</taxon>
        <taxon>Rhamnaceae</taxon>
        <taxon>rhamnoid group</taxon>
        <taxon>Rhamneae</taxon>
        <taxon>Rhamnella</taxon>
    </lineage>
</organism>
<evidence type="ECO:0000313" key="2">
    <source>
        <dbReference type="EMBL" id="KAF3448089.1"/>
    </source>
</evidence>
<proteinExistence type="predicted"/>
<dbReference type="AlphaFoldDB" id="A0A8K0H9G0"/>
<accession>A0A8K0H9G0</accession>
<evidence type="ECO:0000313" key="3">
    <source>
        <dbReference type="Proteomes" id="UP000796880"/>
    </source>
</evidence>
<evidence type="ECO:0000256" key="1">
    <source>
        <dbReference type="SAM" id="MobiDB-lite"/>
    </source>
</evidence>
<gene>
    <name evidence="2" type="ORF">FNV43_RR08797</name>
</gene>
<dbReference type="EMBL" id="VOIH02000004">
    <property type="protein sequence ID" value="KAF3448089.1"/>
    <property type="molecule type" value="Genomic_DNA"/>
</dbReference>
<dbReference type="OrthoDB" id="1633836at2759"/>
<name>A0A8K0H9G0_9ROSA</name>
<dbReference type="PANTHER" id="PTHR46148:SF60">
    <property type="entry name" value="CHROMO DOMAIN-CONTAINING PROTEIN"/>
    <property type="match status" value="1"/>
</dbReference>
<feature type="region of interest" description="Disordered" evidence="1">
    <location>
        <begin position="171"/>
        <end position="200"/>
    </location>
</feature>
<comment type="caution">
    <text evidence="2">The sequence shown here is derived from an EMBL/GenBank/DDBJ whole genome shotgun (WGS) entry which is preliminary data.</text>
</comment>
<protein>
    <submittedName>
        <fullName evidence="2">Uncharacterized protein</fullName>
    </submittedName>
</protein>
<sequence>MEESYNGGNHLGIIALIGSPSISLILSQRRQEATSPSSVIGAQTCHRRSRQSLANARPLVTCPAGVSNYRINDVFHVSMLRKYIHDPSHVLEVLAIELKEDLTYEEQPIQILEWKDHVLRNKTLLLSRDHRRSPELKRVTTGVASHRRMYGRRLRAPPVLATAGSGHFPMRFRPPCASPGRLEGPVTGVDTGADPPTDPQ</sequence>
<reference evidence="2" key="1">
    <citation type="submission" date="2020-03" db="EMBL/GenBank/DDBJ databases">
        <title>A high-quality chromosome-level genome assembly of a woody plant with both climbing and erect habits, Rhamnella rubrinervis.</title>
        <authorList>
            <person name="Lu Z."/>
            <person name="Yang Y."/>
            <person name="Zhu X."/>
            <person name="Sun Y."/>
        </authorList>
    </citation>
    <scope>NUCLEOTIDE SEQUENCE</scope>
    <source>
        <strain evidence="2">BYM</strain>
        <tissue evidence="2">Leaf</tissue>
    </source>
</reference>
<dbReference type="Proteomes" id="UP000796880">
    <property type="component" value="Unassembled WGS sequence"/>
</dbReference>
<dbReference type="PANTHER" id="PTHR46148">
    <property type="entry name" value="CHROMO DOMAIN-CONTAINING PROTEIN"/>
    <property type="match status" value="1"/>
</dbReference>
<keyword evidence="3" id="KW-1185">Reference proteome</keyword>